<dbReference type="PANTHER" id="PTHR42953">
    <property type="entry name" value="HIGH-AFFINITY ZINC UPTAKE SYSTEM PROTEIN ZNUA-RELATED"/>
    <property type="match status" value="1"/>
</dbReference>
<dbReference type="InterPro" id="IPR050492">
    <property type="entry name" value="Bact_metal-bind_prot9"/>
</dbReference>
<dbReference type="InterPro" id="IPR006128">
    <property type="entry name" value="Lipoprotein_PsaA-like"/>
</dbReference>
<comment type="subcellular location">
    <subcellularLocation>
        <location evidence="1">Cell envelope</location>
    </subcellularLocation>
</comment>
<dbReference type="PANTHER" id="PTHR42953:SF1">
    <property type="entry name" value="METAL-BINDING PROTEIN HI_0362-RELATED"/>
    <property type="match status" value="1"/>
</dbReference>
<keyword evidence="3 6" id="KW-0813">Transport</keyword>
<dbReference type="Gene3D" id="3.40.50.1980">
    <property type="entry name" value="Nitrogenase molybdenum iron protein domain"/>
    <property type="match status" value="2"/>
</dbReference>
<evidence type="ECO:0000256" key="5">
    <source>
        <dbReference type="ARBA" id="ARBA00022729"/>
    </source>
</evidence>
<dbReference type="EMBL" id="PXOQ01000007">
    <property type="protein sequence ID" value="PSG90450.1"/>
    <property type="molecule type" value="Genomic_DNA"/>
</dbReference>
<accession>A0A2T1NDE6</accession>
<dbReference type="SUPFAM" id="SSF53807">
    <property type="entry name" value="Helical backbone' metal receptor"/>
    <property type="match status" value="1"/>
</dbReference>
<comment type="similarity">
    <text evidence="2 6">Belongs to the bacterial solute-binding protein 9 family.</text>
</comment>
<dbReference type="OrthoDB" id="9793396at2"/>
<dbReference type="GO" id="GO:0030001">
    <property type="term" value="P:metal ion transport"/>
    <property type="evidence" value="ECO:0007669"/>
    <property type="project" value="InterPro"/>
</dbReference>
<dbReference type="Pfam" id="PF01297">
    <property type="entry name" value="ZnuA"/>
    <property type="match status" value="1"/>
</dbReference>
<evidence type="ECO:0000256" key="6">
    <source>
        <dbReference type="RuleBase" id="RU003512"/>
    </source>
</evidence>
<keyword evidence="4" id="KW-0479">Metal-binding</keyword>
<comment type="caution">
    <text evidence="7">The sequence shown here is derived from an EMBL/GenBank/DDBJ whole genome shotgun (WGS) entry which is preliminary data.</text>
</comment>
<dbReference type="PRINTS" id="PR00690">
    <property type="entry name" value="ADHESNFAMILY"/>
</dbReference>
<dbReference type="GO" id="GO:0007155">
    <property type="term" value="P:cell adhesion"/>
    <property type="evidence" value="ECO:0007669"/>
    <property type="project" value="InterPro"/>
</dbReference>
<reference evidence="7 8" key="1">
    <citation type="submission" date="2018-03" db="EMBL/GenBank/DDBJ databases">
        <title>Mesoflavibacter sp. HG37 and Mesoflavibacter sp. HG96 sp.nov., two marine bacteria isolated from seawater of Western Pacific Ocean.</title>
        <authorList>
            <person name="Cheng H."/>
            <person name="Wu Y.-H."/>
            <person name="Guo L.-L."/>
            <person name="Xu X.-W."/>
        </authorList>
    </citation>
    <scope>NUCLEOTIDE SEQUENCE [LARGE SCALE GENOMIC DNA]</scope>
    <source>
        <strain evidence="7 8">KCTC 32269</strain>
    </source>
</reference>
<dbReference type="PROSITE" id="PS51257">
    <property type="entry name" value="PROKAR_LIPOPROTEIN"/>
    <property type="match status" value="1"/>
</dbReference>
<gene>
    <name evidence="7" type="ORF">C7H52_03985</name>
</gene>
<protein>
    <submittedName>
        <fullName evidence="7">Manganese transporter</fullName>
    </submittedName>
</protein>
<dbReference type="GO" id="GO:0030313">
    <property type="term" value="C:cell envelope"/>
    <property type="evidence" value="ECO:0007669"/>
    <property type="project" value="UniProtKB-SubCell"/>
</dbReference>
<evidence type="ECO:0000256" key="1">
    <source>
        <dbReference type="ARBA" id="ARBA00004196"/>
    </source>
</evidence>
<dbReference type="RefSeq" id="WP_106462591.1">
    <property type="nucleotide sequence ID" value="NZ_PXOQ01000007.1"/>
</dbReference>
<dbReference type="AlphaFoldDB" id="A0A2T1NDE6"/>
<proteinExistence type="inferred from homology"/>
<evidence type="ECO:0000256" key="2">
    <source>
        <dbReference type="ARBA" id="ARBA00011028"/>
    </source>
</evidence>
<dbReference type="InterPro" id="IPR006129">
    <property type="entry name" value="AdhesinB"/>
</dbReference>
<dbReference type="InterPro" id="IPR006127">
    <property type="entry name" value="ZnuA-like"/>
</dbReference>
<dbReference type="PRINTS" id="PR00691">
    <property type="entry name" value="ADHESINB"/>
</dbReference>
<sequence>MKNILCLVTLVITLVSCKNETNSNGKLNVVTTTTMITDLVQNIGGDHITVNGLMGSGVDPHLYKASEGDVNKLVNADVIFYNGLHLEGKLVEVFEKMGNNTRSQIALAEELDKSGLIGSEYFASNYDPHVWFNIQYFKQFTKKVTKVLSEKDPENSENYKANEAKFLEKLDALEITVKSTIEALPKEKRILVTAHDAFNYFGKAYDFEVVGLQGLSTATEAGVKDVQQLASFIIEHKIKAVFVESSVPKRTIEALQAAVKAQNHDVQIGGTLYSDALGTSGTIEGTYVGMFEYNVKTIVNALK</sequence>
<evidence type="ECO:0000313" key="7">
    <source>
        <dbReference type="EMBL" id="PSG90450.1"/>
    </source>
</evidence>
<keyword evidence="8" id="KW-1185">Reference proteome</keyword>
<evidence type="ECO:0000313" key="8">
    <source>
        <dbReference type="Proteomes" id="UP000238426"/>
    </source>
</evidence>
<keyword evidence="5" id="KW-0732">Signal</keyword>
<organism evidence="7 8">
    <name type="scientific">Aurantibacter aestuarii</name>
    <dbReference type="NCBI Taxonomy" id="1266046"/>
    <lineage>
        <taxon>Bacteria</taxon>
        <taxon>Pseudomonadati</taxon>
        <taxon>Bacteroidota</taxon>
        <taxon>Flavobacteriia</taxon>
        <taxon>Flavobacteriales</taxon>
        <taxon>Flavobacteriaceae</taxon>
        <taxon>Aurantibacter</taxon>
    </lineage>
</organism>
<dbReference type="Proteomes" id="UP000238426">
    <property type="component" value="Unassembled WGS sequence"/>
</dbReference>
<name>A0A2T1NDE6_9FLAO</name>
<evidence type="ECO:0000256" key="3">
    <source>
        <dbReference type="ARBA" id="ARBA00022448"/>
    </source>
</evidence>
<evidence type="ECO:0000256" key="4">
    <source>
        <dbReference type="ARBA" id="ARBA00022723"/>
    </source>
</evidence>
<dbReference type="GO" id="GO:0046872">
    <property type="term" value="F:metal ion binding"/>
    <property type="evidence" value="ECO:0007669"/>
    <property type="project" value="UniProtKB-KW"/>
</dbReference>